<comment type="caution">
    <text evidence="2">The sequence shown here is derived from an EMBL/GenBank/DDBJ whole genome shotgun (WGS) entry which is preliminary data.</text>
</comment>
<dbReference type="Proteomes" id="UP000269221">
    <property type="component" value="Unassembled WGS sequence"/>
</dbReference>
<name>A0A3M0L463_HIRRU</name>
<evidence type="ECO:0000313" key="3">
    <source>
        <dbReference type="Proteomes" id="UP000269221"/>
    </source>
</evidence>
<sequence>MGHCPSGCKAVKINLRTSEMDALRDDLTPCGMIPKPRTSTKEKGSAQITPNAVELGWKSPDDDSLQKRPRSVATIDKVSLNPYTGQKMEKQPYNETAPETDKRTNS</sequence>
<dbReference type="AlphaFoldDB" id="A0A3M0L463"/>
<evidence type="ECO:0000313" key="2">
    <source>
        <dbReference type="EMBL" id="RMC18674.1"/>
    </source>
</evidence>
<gene>
    <name evidence="2" type="ORF">DUI87_04570</name>
</gene>
<proteinExistence type="predicted"/>
<reference evidence="2 3" key="1">
    <citation type="submission" date="2018-07" db="EMBL/GenBank/DDBJ databases">
        <title>A high quality draft genome assembly of the barn swallow (H. rustica rustica).</title>
        <authorList>
            <person name="Formenti G."/>
            <person name="Chiara M."/>
            <person name="Poveda L."/>
            <person name="Francoijs K.-J."/>
            <person name="Bonisoli-Alquati A."/>
            <person name="Canova L."/>
            <person name="Gianfranceschi L."/>
            <person name="Horner D.S."/>
            <person name="Saino N."/>
        </authorList>
    </citation>
    <scope>NUCLEOTIDE SEQUENCE [LARGE SCALE GENOMIC DNA]</scope>
    <source>
        <strain evidence="2">Chelidonia</strain>
        <tissue evidence="2">Blood</tissue>
    </source>
</reference>
<feature type="region of interest" description="Disordered" evidence="1">
    <location>
        <begin position="26"/>
        <end position="106"/>
    </location>
</feature>
<evidence type="ECO:0000256" key="1">
    <source>
        <dbReference type="SAM" id="MobiDB-lite"/>
    </source>
</evidence>
<protein>
    <submittedName>
        <fullName evidence="2">Uncharacterized protein</fullName>
    </submittedName>
</protein>
<dbReference type="EMBL" id="QRBI01000096">
    <property type="protein sequence ID" value="RMC18674.1"/>
    <property type="molecule type" value="Genomic_DNA"/>
</dbReference>
<organism evidence="2 3">
    <name type="scientific">Hirundo rustica rustica</name>
    <dbReference type="NCBI Taxonomy" id="333673"/>
    <lineage>
        <taxon>Eukaryota</taxon>
        <taxon>Metazoa</taxon>
        <taxon>Chordata</taxon>
        <taxon>Craniata</taxon>
        <taxon>Vertebrata</taxon>
        <taxon>Euteleostomi</taxon>
        <taxon>Archelosauria</taxon>
        <taxon>Archosauria</taxon>
        <taxon>Dinosauria</taxon>
        <taxon>Saurischia</taxon>
        <taxon>Theropoda</taxon>
        <taxon>Coelurosauria</taxon>
        <taxon>Aves</taxon>
        <taxon>Neognathae</taxon>
        <taxon>Neoaves</taxon>
        <taxon>Telluraves</taxon>
        <taxon>Australaves</taxon>
        <taxon>Passeriformes</taxon>
        <taxon>Sylvioidea</taxon>
        <taxon>Hirundinidae</taxon>
        <taxon>Hirundo</taxon>
    </lineage>
</organism>
<keyword evidence="3" id="KW-1185">Reference proteome</keyword>
<accession>A0A3M0L463</accession>